<dbReference type="Pfam" id="PF10739">
    <property type="entry name" value="DUF2550"/>
    <property type="match status" value="1"/>
</dbReference>
<dbReference type="OrthoDB" id="3267160at2"/>
<proteinExistence type="predicted"/>
<evidence type="ECO:0000313" key="2">
    <source>
        <dbReference type="Proteomes" id="UP000326702"/>
    </source>
</evidence>
<dbReference type="Proteomes" id="UP000326702">
    <property type="component" value="Chromosome"/>
</dbReference>
<evidence type="ECO:0008006" key="3">
    <source>
        <dbReference type="Google" id="ProtNLM"/>
    </source>
</evidence>
<evidence type="ECO:0000313" key="1">
    <source>
        <dbReference type="EMBL" id="QFU98974.1"/>
    </source>
</evidence>
<reference evidence="1 2" key="1">
    <citation type="submission" date="2019-10" db="EMBL/GenBank/DDBJ databases">
        <title>Genome sequence of Luteimicrobium xylanilyticum HY-24.</title>
        <authorList>
            <person name="Kim D.Y."/>
            <person name="Park H.-Y."/>
        </authorList>
    </citation>
    <scope>NUCLEOTIDE SEQUENCE [LARGE SCALE GENOMIC DNA]</scope>
    <source>
        <strain evidence="1 2">HY-24</strain>
    </source>
</reference>
<dbReference type="KEGG" id="lxl:KDY119_02499"/>
<accession>A0A5P9QC23</accession>
<dbReference type="InterPro" id="IPR019675">
    <property type="entry name" value="DUF2550"/>
</dbReference>
<dbReference type="EMBL" id="CP045529">
    <property type="protein sequence ID" value="QFU98974.1"/>
    <property type="molecule type" value="Genomic_DNA"/>
</dbReference>
<gene>
    <name evidence="1" type="ORF">KDY119_02499</name>
</gene>
<sequence length="139" mass="15388">MTPLVWILLVLLVAAFAVIGLGASRLRTLAARTGTFECGFRTTTRRGSHVSLGFAQFRAQRVDWWRCWSLFPRPKRSWRRDRLRVVSRALVTGGPRGDVVVVRCEHEGVAFELTMAPGAYAGLAAWLEAAPPSVHGMVV</sequence>
<keyword evidence="2" id="KW-1185">Reference proteome</keyword>
<dbReference type="RefSeq" id="WP_036946524.1">
    <property type="nucleotide sequence ID" value="NZ_BAABIH010000004.1"/>
</dbReference>
<protein>
    <recommendedName>
        <fullName evidence="3">DUF2550 family protein</fullName>
    </recommendedName>
</protein>
<organism evidence="1 2">
    <name type="scientific">Luteimicrobium xylanilyticum</name>
    <dbReference type="NCBI Taxonomy" id="1133546"/>
    <lineage>
        <taxon>Bacteria</taxon>
        <taxon>Bacillati</taxon>
        <taxon>Actinomycetota</taxon>
        <taxon>Actinomycetes</taxon>
        <taxon>Micrococcales</taxon>
        <taxon>Luteimicrobium</taxon>
    </lineage>
</organism>
<dbReference type="AlphaFoldDB" id="A0A5P9QC23"/>
<name>A0A5P9QC23_9MICO</name>